<dbReference type="GO" id="GO:0031410">
    <property type="term" value="C:cytoplasmic vesicle"/>
    <property type="evidence" value="ECO:0000318"/>
    <property type="project" value="GO_Central"/>
</dbReference>
<feature type="repeat" description="PPR" evidence="1">
    <location>
        <begin position="1355"/>
        <end position="1389"/>
    </location>
</feature>
<gene>
    <name evidence="5" type="ORF">THAPSDRAFT_24097</name>
</gene>
<dbReference type="eggNOG" id="KOG2080">
    <property type="taxonomic scope" value="Eukaryota"/>
</dbReference>
<sequence length="1664" mass="184460">MTRHSRSLLLLASSITSTSSAFCPIPSPSSITRAATLAQITATTQRSMSVLDSFFGKKEFGGSCVMGDEDIMKPKKHGTSEVPVMKNLRWKCDYDTADRICNFNRHYAEYAGYWVTTSFVEEAREEEAAKGEITFYDSNTGKPLFVAPKGRDMEAFLKESASHGWPSFRDEEVVWENNLDVSRLNATNVWYLKRTKKYKQSTFVVACMVQRPRSLCFTPTLYHDIHEHCIELYDNFRILQSEPPPFVCTSSPAPSFLHNERTMATEVNLAPKGSYDDDDHDELNLATSNCNDGILPSHSGSSREGASPVNFNFNVTTTTTVGASTSRSMDEISPTANRARTSSNSSSHNPGGSADTRRRITKLSKARAREKVPRLVDQSRMSCPFQILLAILKLDTNDTDRDDANDIGGQNNNTTTVKTTIDGSEFTPQITARYPPVDHEENPLLAESITAFCFPSGKIPVVQLASSGVDGGSSFGGGDGGNACMPKVHYFVTTGERGQSMYGTCLTVWEGHEVTVQVKQDADNGAGGGKNVPKKSKAERAMAAPVYNKHDFLTPTKKKHDGSNTSNEENATITTQIVYLPKCLVILSMHPYLVAFREYLTQLHRLSKMSPPITTTTSTDTTTSTISNKRYAMTLPLERYITNFCSELPAPPPGSFQVQTTILDSVISIWSPPHNMPIAWVSLPFSHLFQCLDVENVLTVWTALALERQVLVTSTQLSLLTTCCEILLSLLFPMKWSHAYIPVLPHFLVPILSAPMPFLCGIDKRHLAYTLEDLSSECIVVDLDKNQVSLGVKTPPLPSLPKYIYKSLMKNVEENAGGVYREVRSLRKKDNTSEMGFYLPPEVKSMADAMWESRLCLFDEAFMLTFTPEERRKNWLNGDDGSGGGNNSDPTEALRLMTLNDKQNSRSQSQWDAVQEAFLDTYCFLLQRYRKYLVFPSKQNEGAYGGAGFRSQEFLAGQRGDVREFLEELVGSQMFDDFVTKRLYGSGEEDISFFDSAVDGYVKNQSLIANVSAALSRSGSSGTLGDGPHKGPGRRIRNLFSGSPSNANGSGGGGEKEPPLLQSARVKRKLKTIVPPEPCGADLPDRSVENATVVEAAPKGTVDEYLSEDEDGDDYSQGDGLPRVLNVSDAASIASVSTNASKATSTVSKGKVYYHYPTFPERLDPELFGTPRPMSSAVMAEYDRQRENAGKFRRMATLEESESAAVQNVRRSSAITGQAVEKPATSEVTSFTVFFMAFTAVMGKDLMSVDNDSLDILDSKSILSTYAGPEKEREDENKKIANLVDEIVMDADLPQTPKREKRPHPSLPRNSPARSRFNDKLSTLKIMEAKETAKAELGIAFEMLKMMKERGLRADPEAYQCLIDACGRCGDTDRATQLLSRMHEDGIVADGVVYSSLVAAFSADNAWKQASGEVREELPEWANGASIDMDWNTLKTHKRSYIDIVKEKFGATEENGEVHPAGLKNTFNRIMARNKANQQAKKGMAHQNSYTEQFVTDQVLRQILLGENLLEIVYPDISIDTDNEFCPRCNFYLSDDDVVAGWSAGNTQEYKTQCPNCLTNFVPHFCVQSTLPSFVGSRGPSSPLFCERLSPWVLKKELRSVISGGIENLLSPEWREKESKNAVLWWNLILSFMRYRFPFTFLLQGSFDTSLIAPTPDDDQPLSP</sequence>
<dbReference type="KEGG" id="tps:THAPSDRAFT_24097"/>
<dbReference type="HOGENOM" id="CLU_003129_0_0_1"/>
<dbReference type="InterPro" id="IPR011990">
    <property type="entry name" value="TPR-like_helical_dom_sf"/>
</dbReference>
<dbReference type="InterPro" id="IPR001194">
    <property type="entry name" value="cDENN_dom"/>
</dbReference>
<dbReference type="Pfam" id="PF02141">
    <property type="entry name" value="DENN"/>
    <property type="match status" value="1"/>
</dbReference>
<feature type="signal peptide" evidence="3">
    <location>
        <begin position="1"/>
        <end position="20"/>
    </location>
</feature>
<dbReference type="Gene3D" id="3.40.50.11500">
    <property type="match status" value="1"/>
</dbReference>
<evidence type="ECO:0000256" key="2">
    <source>
        <dbReference type="SAM" id="MobiDB-lite"/>
    </source>
</evidence>
<protein>
    <recommendedName>
        <fullName evidence="4">UDENN domain-containing protein</fullName>
    </recommendedName>
</protein>
<feature type="compositionally biased region" description="Low complexity" evidence="2">
    <location>
        <begin position="335"/>
        <end position="347"/>
    </location>
</feature>
<dbReference type="Pfam" id="PF01535">
    <property type="entry name" value="PPR"/>
    <property type="match status" value="1"/>
</dbReference>
<dbReference type="Pfam" id="PF03455">
    <property type="entry name" value="dDENN"/>
    <property type="match status" value="1"/>
</dbReference>
<keyword evidence="3" id="KW-0732">Signal</keyword>
<dbReference type="SMART" id="SM00801">
    <property type="entry name" value="dDENN"/>
    <property type="match status" value="1"/>
</dbReference>
<dbReference type="PANTHER" id="PTHR12296:SF21">
    <property type="entry name" value="DENN DOMAIN-CONTAINING PROTEIN 3"/>
    <property type="match status" value="1"/>
</dbReference>
<dbReference type="SMART" id="SM00800">
    <property type="entry name" value="uDENN"/>
    <property type="match status" value="1"/>
</dbReference>
<evidence type="ECO:0000259" key="4">
    <source>
        <dbReference type="PROSITE" id="PS50211"/>
    </source>
</evidence>
<dbReference type="InterPro" id="IPR051696">
    <property type="entry name" value="DENN_Domain_GEFs"/>
</dbReference>
<dbReference type="InterPro" id="IPR043153">
    <property type="entry name" value="DENN_C"/>
</dbReference>
<evidence type="ECO:0000313" key="6">
    <source>
        <dbReference type="Proteomes" id="UP000001449"/>
    </source>
</evidence>
<dbReference type="RefSeq" id="XP_002292558.1">
    <property type="nucleotide sequence ID" value="XM_002292522.1"/>
</dbReference>
<feature type="region of interest" description="Disordered" evidence="2">
    <location>
        <begin position="1291"/>
        <end position="1315"/>
    </location>
</feature>
<dbReference type="PROSITE" id="PS50211">
    <property type="entry name" value="DENN"/>
    <property type="match status" value="1"/>
</dbReference>
<dbReference type="Pfam" id="PF03456">
    <property type="entry name" value="uDENN"/>
    <property type="match status" value="1"/>
</dbReference>
<feature type="region of interest" description="Disordered" evidence="2">
    <location>
        <begin position="1017"/>
        <end position="1059"/>
    </location>
</feature>
<dbReference type="InParanoid" id="B8C8Y1"/>
<reference evidence="5 6" key="1">
    <citation type="journal article" date="2004" name="Science">
        <title>The genome of the diatom Thalassiosira pseudonana: ecology, evolution, and metabolism.</title>
        <authorList>
            <person name="Armbrust E.V."/>
            <person name="Berges J.A."/>
            <person name="Bowler C."/>
            <person name="Green B.R."/>
            <person name="Martinez D."/>
            <person name="Putnam N.H."/>
            <person name="Zhou S."/>
            <person name="Allen A.E."/>
            <person name="Apt K.E."/>
            <person name="Bechner M."/>
            <person name="Brzezinski M.A."/>
            <person name="Chaal B.K."/>
            <person name="Chiovitti A."/>
            <person name="Davis A.K."/>
            <person name="Demarest M.S."/>
            <person name="Detter J.C."/>
            <person name="Glavina T."/>
            <person name="Goodstein D."/>
            <person name="Hadi M.Z."/>
            <person name="Hellsten U."/>
            <person name="Hildebrand M."/>
            <person name="Jenkins B.D."/>
            <person name="Jurka J."/>
            <person name="Kapitonov V.V."/>
            <person name="Kroger N."/>
            <person name="Lau W.W."/>
            <person name="Lane T.W."/>
            <person name="Larimer F.W."/>
            <person name="Lippmeier J.C."/>
            <person name="Lucas S."/>
            <person name="Medina M."/>
            <person name="Montsant A."/>
            <person name="Obornik M."/>
            <person name="Parker M.S."/>
            <person name="Palenik B."/>
            <person name="Pazour G.J."/>
            <person name="Richardson P.M."/>
            <person name="Rynearson T.A."/>
            <person name="Saito M.A."/>
            <person name="Schwartz D.C."/>
            <person name="Thamatrakoln K."/>
            <person name="Valentin K."/>
            <person name="Vardi A."/>
            <person name="Wilkerson F.P."/>
            <person name="Rokhsar D.S."/>
        </authorList>
    </citation>
    <scope>NUCLEOTIDE SEQUENCE [LARGE SCALE GENOMIC DNA]</scope>
    <source>
        <strain evidence="5 6">CCMP1335</strain>
    </source>
</reference>
<evidence type="ECO:0000313" key="5">
    <source>
        <dbReference type="EMBL" id="EED89754.1"/>
    </source>
</evidence>
<dbReference type="InterPro" id="IPR037516">
    <property type="entry name" value="Tripartite_DENN"/>
</dbReference>
<dbReference type="Gene3D" id="1.25.40.10">
    <property type="entry name" value="Tetratricopeptide repeat domain"/>
    <property type="match status" value="1"/>
</dbReference>
<dbReference type="Proteomes" id="UP000001449">
    <property type="component" value="Chromosome 10"/>
</dbReference>
<proteinExistence type="predicted"/>
<dbReference type="PANTHER" id="PTHR12296">
    <property type="entry name" value="DENN DOMAIN-CONTAINING PROTEIN 4"/>
    <property type="match status" value="1"/>
</dbReference>
<dbReference type="InterPro" id="IPR002885">
    <property type="entry name" value="PPR_rpt"/>
</dbReference>
<dbReference type="InterPro" id="IPR005113">
    <property type="entry name" value="uDENN_dom"/>
</dbReference>
<dbReference type="InterPro" id="IPR005112">
    <property type="entry name" value="dDENN_dom"/>
</dbReference>
<feature type="compositionally biased region" description="Low complexity" evidence="2">
    <location>
        <begin position="309"/>
        <end position="321"/>
    </location>
</feature>
<dbReference type="OMA" id="WSHAYIP"/>
<dbReference type="SMART" id="SM00799">
    <property type="entry name" value="DENN"/>
    <property type="match status" value="1"/>
</dbReference>
<dbReference type="PaxDb" id="35128-Thaps24097"/>
<organism evidence="5 6">
    <name type="scientific">Thalassiosira pseudonana</name>
    <name type="common">Marine diatom</name>
    <name type="synonym">Cyclotella nana</name>
    <dbReference type="NCBI Taxonomy" id="35128"/>
    <lineage>
        <taxon>Eukaryota</taxon>
        <taxon>Sar</taxon>
        <taxon>Stramenopiles</taxon>
        <taxon>Ochrophyta</taxon>
        <taxon>Bacillariophyta</taxon>
        <taxon>Coscinodiscophyceae</taxon>
        <taxon>Thalassiosirophycidae</taxon>
        <taxon>Thalassiosirales</taxon>
        <taxon>Thalassiosiraceae</taxon>
        <taxon>Thalassiosira</taxon>
    </lineage>
</organism>
<dbReference type="GO" id="GO:0032483">
    <property type="term" value="P:regulation of Rab protein signal transduction"/>
    <property type="evidence" value="ECO:0000318"/>
    <property type="project" value="GO_Central"/>
</dbReference>
<dbReference type="EMBL" id="CM000646">
    <property type="protein sequence ID" value="EED89754.1"/>
    <property type="molecule type" value="Genomic_DNA"/>
</dbReference>
<keyword evidence="6" id="KW-1185">Reference proteome</keyword>
<dbReference type="Gene3D" id="3.30.450.200">
    <property type="match status" value="1"/>
</dbReference>
<dbReference type="PROSITE" id="PS51375">
    <property type="entry name" value="PPR"/>
    <property type="match status" value="1"/>
</dbReference>
<evidence type="ECO:0000256" key="3">
    <source>
        <dbReference type="SAM" id="SignalP"/>
    </source>
</evidence>
<feature type="chain" id="PRO_5002866403" description="UDENN domain-containing protein" evidence="3">
    <location>
        <begin position="21"/>
        <end position="1664"/>
    </location>
</feature>
<feature type="region of interest" description="Disordered" evidence="2">
    <location>
        <begin position="271"/>
        <end position="358"/>
    </location>
</feature>
<name>B8C8Y1_THAPS</name>
<dbReference type="NCBIfam" id="TIGR00756">
    <property type="entry name" value="PPR"/>
    <property type="match status" value="1"/>
</dbReference>
<accession>B8C8Y1</accession>
<reference evidence="5 6" key="2">
    <citation type="journal article" date="2008" name="Nature">
        <title>The Phaeodactylum genome reveals the evolutionary history of diatom genomes.</title>
        <authorList>
            <person name="Bowler C."/>
            <person name="Allen A.E."/>
            <person name="Badger J.H."/>
            <person name="Grimwood J."/>
            <person name="Jabbari K."/>
            <person name="Kuo A."/>
            <person name="Maheswari U."/>
            <person name="Martens C."/>
            <person name="Maumus F."/>
            <person name="Otillar R.P."/>
            <person name="Rayko E."/>
            <person name="Salamov A."/>
            <person name="Vandepoele K."/>
            <person name="Beszteri B."/>
            <person name="Gruber A."/>
            <person name="Heijde M."/>
            <person name="Katinka M."/>
            <person name="Mock T."/>
            <person name="Valentin K."/>
            <person name="Verret F."/>
            <person name="Berges J.A."/>
            <person name="Brownlee C."/>
            <person name="Cadoret J.P."/>
            <person name="Chiovitti A."/>
            <person name="Choi C.J."/>
            <person name="Coesel S."/>
            <person name="De Martino A."/>
            <person name="Detter J.C."/>
            <person name="Durkin C."/>
            <person name="Falciatore A."/>
            <person name="Fournet J."/>
            <person name="Haruta M."/>
            <person name="Huysman M.J."/>
            <person name="Jenkins B.D."/>
            <person name="Jiroutova K."/>
            <person name="Jorgensen R.E."/>
            <person name="Joubert Y."/>
            <person name="Kaplan A."/>
            <person name="Kroger N."/>
            <person name="Kroth P.G."/>
            <person name="La Roche J."/>
            <person name="Lindquist E."/>
            <person name="Lommer M."/>
            <person name="Martin-Jezequel V."/>
            <person name="Lopez P.J."/>
            <person name="Lucas S."/>
            <person name="Mangogna M."/>
            <person name="McGinnis K."/>
            <person name="Medlin L.K."/>
            <person name="Montsant A."/>
            <person name="Oudot-Le Secq M.P."/>
            <person name="Napoli C."/>
            <person name="Obornik M."/>
            <person name="Parker M.S."/>
            <person name="Petit J.L."/>
            <person name="Porcel B.M."/>
            <person name="Poulsen N."/>
            <person name="Robison M."/>
            <person name="Rychlewski L."/>
            <person name="Rynearson T.A."/>
            <person name="Schmutz J."/>
            <person name="Shapiro H."/>
            <person name="Siaut M."/>
            <person name="Stanley M."/>
            <person name="Sussman M.R."/>
            <person name="Taylor A.R."/>
            <person name="Vardi A."/>
            <person name="von Dassow P."/>
            <person name="Vyverman W."/>
            <person name="Willis A."/>
            <person name="Wyrwicz L.S."/>
            <person name="Rokhsar D.S."/>
            <person name="Weissenbach J."/>
            <person name="Armbrust E.V."/>
            <person name="Green B.R."/>
            <person name="Van de Peer Y."/>
            <person name="Grigoriev I.V."/>
        </authorList>
    </citation>
    <scope>NUCLEOTIDE SEQUENCE [LARGE SCALE GENOMIC DNA]</scope>
    <source>
        <strain evidence="5 6">CCMP1335</strain>
    </source>
</reference>
<evidence type="ECO:0000256" key="1">
    <source>
        <dbReference type="PROSITE-ProRule" id="PRU00708"/>
    </source>
</evidence>
<dbReference type="GeneID" id="7450796"/>
<feature type="domain" description="UDENN" evidence="4">
    <location>
        <begin position="412"/>
        <end position="989"/>
    </location>
</feature>